<feature type="compositionally biased region" description="Low complexity" evidence="1">
    <location>
        <begin position="1042"/>
        <end position="1056"/>
    </location>
</feature>
<protein>
    <submittedName>
        <fullName evidence="2">Uncharacterized protein</fullName>
    </submittedName>
</protein>
<feature type="compositionally biased region" description="Polar residues" evidence="1">
    <location>
        <begin position="1169"/>
        <end position="1181"/>
    </location>
</feature>
<feature type="compositionally biased region" description="Pro residues" evidence="1">
    <location>
        <begin position="855"/>
        <end position="874"/>
    </location>
</feature>
<feature type="compositionally biased region" description="Basic and acidic residues" evidence="1">
    <location>
        <begin position="125"/>
        <end position="140"/>
    </location>
</feature>
<feature type="compositionally biased region" description="Basic and acidic residues" evidence="1">
    <location>
        <begin position="713"/>
        <end position="734"/>
    </location>
</feature>
<feature type="region of interest" description="Disordered" evidence="1">
    <location>
        <begin position="622"/>
        <end position="1197"/>
    </location>
</feature>
<dbReference type="EMBL" id="JAVHJO010000005">
    <property type="protein sequence ID" value="KAK6539908.1"/>
    <property type="molecule type" value="Genomic_DNA"/>
</dbReference>
<feature type="region of interest" description="Disordered" evidence="1">
    <location>
        <begin position="1"/>
        <end position="47"/>
    </location>
</feature>
<feature type="compositionally biased region" description="Basic residues" evidence="1">
    <location>
        <begin position="17"/>
        <end position="28"/>
    </location>
</feature>
<keyword evidence="3" id="KW-1185">Reference proteome</keyword>
<feature type="compositionally biased region" description="Basic and acidic residues" evidence="1">
    <location>
        <begin position="289"/>
        <end position="310"/>
    </location>
</feature>
<gene>
    <name evidence="2" type="ORF">TWF694_008743</name>
</gene>
<feature type="compositionally biased region" description="Polar residues" evidence="1">
    <location>
        <begin position="1092"/>
        <end position="1119"/>
    </location>
</feature>
<sequence length="1331" mass="144832">MHRLLTKKHRDDEHAKPTNKLRSFKRNKSQPPPVTRPQVDLTQALPPTDDFRISLMMPNLEKRFSVLREGEGEGFEDGPGVHGIGYGALASGTMFNDGKDNDFVKPPQGNAGLADITEVASIRSGSREEGSFDLAERPSQSEDYNGSIMNRPRQGEGNVLFGGRQKIFRINTAAGGPSDDAEDSPLSPVARGRMGGRTLYTDDLPAASARKGSTTEKDQARSQSPSPSNYNLDRNTQSSTTSGPSSLTRSSTTATSNSTNSRNFTPSPFVSAMNSATSNKPRKLIYEQALDRDNIEREQRLQESSLESHKLAIMAQKRTGSSSPHPYSEEDERRRAMSPPMRSFARPFSPQNNEPELRGRSIAPVTKTQPPPNQDNLKPQMPSLKTVVSARALGTPNTPSSDVPFSFGFESNANSPKTSVPALQASVDNYGLPTPRPESEEYQSGKPLAPAVVTSGPTPSPSPLTERYSGNASIGRNSEVHLEETYSQPLSRKSSISDLQPQNPATEQQSTFFEASDSEREIDDGASSVYEDDPYIPFEDAFNPRVSDASPPLKPRQIVPTFPPDRQFGQPAPDVSDSETPLHDSDSPTLPPTAGLSNMIRQHLRSDSGVSSIYAPSVYSKIAEPQQEPPSLAQALASWGNEYPDYDEEAPFQPEASEASEPKPKFSIAELKKREADEKKVQEQQPVAIQKSAPMERNRSNNTMSTSDDEADEWRTQLEEKKRMLQQRLQEHSGRNSPAPGFADGNDEPPKNSILKPGMLGNMLKGKSSPSSTPDSKAMKMLGISPVMNQSKESFGRRDEDEDIAQSRPDERLRPMPHRSDMNHPHDMRPRGAGPTPGNRMPPHGHPYGHHQGPPGHPGRPYPHPGPQHQPLPNGPRSFLPMTAPPQNGPRKGAGHIPIEIGASSSSNMHREFVEQSRGGQRPQGPGMPHMQHRGPPIHGQEHSGRPEFRPPHDRSHDQRDSGHGGRSRARSNAQRPPNEAMLRSPPPTKTPMRRGPASEEDLRSRHRGPPMGMPGVAGMGPSVMTTVGTGPSPMNGDKKMQQPSKPKSSEPLQSKASIPDLRMKSDSKAPEASRERRPTNLNIPPVEVPQSRFSTEESPQSTSFVGRFRSNSKSQKISSVGMFEQDNASQPSLPSPPKLTPTPSNLSRPPIAAVSSMPGQTLAELTGSDGSNPAFQSTGAAATAREGKKTKIRKADISEPTLLHTTSQMPVSNLIDAGGKIYHKILPPGLSDSPQIRQRSGSDESTPRAPRGTVTPPQNQRTSDPDGDRTRVLRKAVSDGNSLRDRAASNARFPQARPPMPTPSPYYGSEARPINSPPAPFFNNAPAGMI</sequence>
<feature type="region of interest" description="Disordered" evidence="1">
    <location>
        <begin position="121"/>
        <end position="597"/>
    </location>
</feature>
<feature type="compositionally biased region" description="Polar residues" evidence="1">
    <location>
        <begin position="485"/>
        <end position="513"/>
    </location>
</feature>
<dbReference type="Proteomes" id="UP001365542">
    <property type="component" value="Unassembled WGS sequence"/>
</dbReference>
<evidence type="ECO:0000313" key="3">
    <source>
        <dbReference type="Proteomes" id="UP001365542"/>
    </source>
</evidence>
<evidence type="ECO:0000256" key="1">
    <source>
        <dbReference type="SAM" id="MobiDB-lite"/>
    </source>
</evidence>
<organism evidence="2 3">
    <name type="scientific">Orbilia ellipsospora</name>
    <dbReference type="NCBI Taxonomy" id="2528407"/>
    <lineage>
        <taxon>Eukaryota</taxon>
        <taxon>Fungi</taxon>
        <taxon>Dikarya</taxon>
        <taxon>Ascomycota</taxon>
        <taxon>Pezizomycotina</taxon>
        <taxon>Orbiliomycetes</taxon>
        <taxon>Orbiliales</taxon>
        <taxon>Orbiliaceae</taxon>
        <taxon>Orbilia</taxon>
    </lineage>
</organism>
<reference evidence="2 3" key="1">
    <citation type="submission" date="2019-10" db="EMBL/GenBank/DDBJ databases">
        <authorList>
            <person name="Palmer J.M."/>
        </authorList>
    </citation>
    <scope>NUCLEOTIDE SEQUENCE [LARGE SCALE GENOMIC DNA]</scope>
    <source>
        <strain evidence="2 3">TWF694</strain>
    </source>
</reference>
<feature type="compositionally biased region" description="Low complexity" evidence="1">
    <location>
        <begin position="244"/>
        <end position="268"/>
    </location>
</feature>
<evidence type="ECO:0000313" key="2">
    <source>
        <dbReference type="EMBL" id="KAK6539908.1"/>
    </source>
</evidence>
<proteinExistence type="predicted"/>
<feature type="region of interest" description="Disordered" evidence="1">
    <location>
        <begin position="1227"/>
        <end position="1313"/>
    </location>
</feature>
<feature type="compositionally biased region" description="Basic and acidic residues" evidence="1">
    <location>
        <begin position="1186"/>
        <end position="1197"/>
    </location>
</feature>
<comment type="caution">
    <text evidence="2">The sequence shown here is derived from an EMBL/GenBank/DDBJ whole genome shotgun (WGS) entry which is preliminary data.</text>
</comment>
<feature type="compositionally biased region" description="Acidic residues" evidence="1">
    <location>
        <begin position="520"/>
        <end position="534"/>
    </location>
</feature>
<name>A0AAV9XDD4_9PEZI</name>
<feature type="compositionally biased region" description="Low complexity" evidence="1">
    <location>
        <begin position="1010"/>
        <end position="1025"/>
    </location>
</feature>
<feature type="compositionally biased region" description="Basic and acidic residues" evidence="1">
    <location>
        <begin position="808"/>
        <end position="830"/>
    </location>
</feature>
<feature type="compositionally biased region" description="Low complexity" evidence="1">
    <location>
        <begin position="918"/>
        <end position="927"/>
    </location>
</feature>
<feature type="compositionally biased region" description="Polar residues" evidence="1">
    <location>
        <begin position="221"/>
        <end position="243"/>
    </location>
</feature>
<feature type="compositionally biased region" description="Basic and acidic residues" evidence="1">
    <location>
        <begin position="940"/>
        <end position="964"/>
    </location>
</feature>
<feature type="compositionally biased region" description="Polar residues" evidence="1">
    <location>
        <begin position="395"/>
        <end position="418"/>
    </location>
</feature>
<accession>A0AAV9XDD4</accession>
<feature type="compositionally biased region" description="Basic and acidic residues" evidence="1">
    <location>
        <begin position="660"/>
        <end position="682"/>
    </location>
</feature>
<feature type="compositionally biased region" description="Basic and acidic residues" evidence="1">
    <location>
        <begin position="1062"/>
        <end position="1079"/>
    </location>
</feature>